<accession>A0ACC0BLD1</accession>
<proteinExistence type="predicted"/>
<gene>
    <name evidence="1" type="ORF">M9H77_13850</name>
</gene>
<evidence type="ECO:0000313" key="1">
    <source>
        <dbReference type="EMBL" id="KAI5673486.1"/>
    </source>
</evidence>
<reference evidence="2" key="1">
    <citation type="journal article" date="2023" name="Nat. Plants">
        <title>Single-cell RNA sequencing provides a high-resolution roadmap for understanding the multicellular compartmentation of specialized metabolism.</title>
        <authorList>
            <person name="Sun S."/>
            <person name="Shen X."/>
            <person name="Li Y."/>
            <person name="Li Y."/>
            <person name="Wang S."/>
            <person name="Li R."/>
            <person name="Zhang H."/>
            <person name="Shen G."/>
            <person name="Guo B."/>
            <person name="Wei J."/>
            <person name="Xu J."/>
            <person name="St-Pierre B."/>
            <person name="Chen S."/>
            <person name="Sun C."/>
        </authorList>
    </citation>
    <scope>NUCLEOTIDE SEQUENCE [LARGE SCALE GENOMIC DNA]</scope>
</reference>
<sequence length="476" mass="53623">MDSFHSHSQFTGHVVAIPYPGRGHINPMLNLCKLILKKRQSILISFILTEEWHGFISSAVSEPNIRYRVIPNNTIPSEIGRANDFQGFIAAVMSKMEGPVETLLGQLEPPAPCVIIFDAYLPWIVDLANRMNIPAASFWPMSATVFSIIRQHQALTVNGHFPFPPKQLDAEQGEKQVNYIPGVPFIRVADLPRDPFGIEGRKILKKVMDGILMVSSKSQYLLLTSFYELESKVIDSLKKELLPLPIYCVGPTIPYFSSTTKEFGFQTITNGHQKTDYISWLDAQPESSVLYISQGSFLSASNEQLVEVIAGVHDSGVNFLWVARADQGSLPCDVAKLRNGRGDKGLVVPWCDQMKVLGHPSIGGFWSHCGWNSTKESAYAGVPVLSFPISWDQFTNSKKIVQDWKIGWKVKKRDYSSIVMREEISKLLRRFMNSECDEVKEMRGRAREIQDICRKETAEDGYADLEIKAFINNIFN</sequence>
<comment type="caution">
    <text evidence="1">The sequence shown here is derived from an EMBL/GenBank/DDBJ whole genome shotgun (WGS) entry which is preliminary data.</text>
</comment>
<organism evidence="1 2">
    <name type="scientific">Catharanthus roseus</name>
    <name type="common">Madagascar periwinkle</name>
    <name type="synonym">Vinca rosea</name>
    <dbReference type="NCBI Taxonomy" id="4058"/>
    <lineage>
        <taxon>Eukaryota</taxon>
        <taxon>Viridiplantae</taxon>
        <taxon>Streptophyta</taxon>
        <taxon>Embryophyta</taxon>
        <taxon>Tracheophyta</taxon>
        <taxon>Spermatophyta</taxon>
        <taxon>Magnoliopsida</taxon>
        <taxon>eudicotyledons</taxon>
        <taxon>Gunneridae</taxon>
        <taxon>Pentapetalae</taxon>
        <taxon>asterids</taxon>
        <taxon>lamiids</taxon>
        <taxon>Gentianales</taxon>
        <taxon>Apocynaceae</taxon>
        <taxon>Rauvolfioideae</taxon>
        <taxon>Vinceae</taxon>
        <taxon>Catharanthinae</taxon>
        <taxon>Catharanthus</taxon>
    </lineage>
</organism>
<keyword evidence="2" id="KW-1185">Reference proteome</keyword>
<dbReference type="Proteomes" id="UP001060085">
    <property type="component" value="Linkage Group LG03"/>
</dbReference>
<evidence type="ECO:0000313" key="2">
    <source>
        <dbReference type="Proteomes" id="UP001060085"/>
    </source>
</evidence>
<name>A0ACC0BLD1_CATRO</name>
<dbReference type="EMBL" id="CM044703">
    <property type="protein sequence ID" value="KAI5673486.1"/>
    <property type="molecule type" value="Genomic_DNA"/>
</dbReference>
<protein>
    <submittedName>
        <fullName evidence="1">Uncharacterized protein</fullName>
    </submittedName>
</protein>